<name>A0ABW3F625_9PROT</name>
<keyword evidence="2" id="KW-1185">Reference proteome</keyword>
<evidence type="ECO:0000313" key="1">
    <source>
        <dbReference type="EMBL" id="MFD0913891.1"/>
    </source>
</evidence>
<reference evidence="2" key="1">
    <citation type="journal article" date="2019" name="Int. J. Syst. Evol. Microbiol.">
        <title>The Global Catalogue of Microorganisms (GCM) 10K type strain sequencing project: providing services to taxonomists for standard genome sequencing and annotation.</title>
        <authorList>
            <consortium name="The Broad Institute Genomics Platform"/>
            <consortium name="The Broad Institute Genome Sequencing Center for Infectious Disease"/>
            <person name="Wu L."/>
            <person name="Ma J."/>
        </authorList>
    </citation>
    <scope>NUCLEOTIDE SEQUENCE [LARGE SCALE GENOMIC DNA]</scope>
    <source>
        <strain evidence="2">CCUG 58412</strain>
    </source>
</reference>
<proteinExistence type="predicted"/>
<dbReference type="Proteomes" id="UP001597128">
    <property type="component" value="Unassembled WGS sequence"/>
</dbReference>
<comment type="caution">
    <text evidence="1">The sequence shown here is derived from an EMBL/GenBank/DDBJ whole genome shotgun (WGS) entry which is preliminary data.</text>
</comment>
<sequence length="618" mass="68763">MSTTDATSGGLQAVHLQWAMRTIKKLRLLHPELQLALYRIHYENIIHIAECEDSKFAELKTWFNKNLKPVTCNIKLSRISPPIENQINEPDDYESDVWLKGEPLSVHDFNVLLSLAEPNLPRGSIDFDNQRQVWIFRTFSLVDTTATETVLRAAVKIGITEPVEIVTIDPPSQGLPSPQLPTDRSDLTLITSNQYAMQAASSTLRSLIHQDEDDWRSFLTSRQNQLIVPEEPLPLHNFSCLYDVENCGDSRLSELLTIYDCVNIIPELSSLDWLTKHRLSLTDLQELIRLNRVKIILPYSANLYPQSLIDAMAEVDPQSIILSRSLAAKSIIRGQKKEPLLYAPLTSDQRAAVLQAISKISNNVRAQPLLKSYGQLISRQHDVFMMRGATASLNVGVGAHLGEMFFNLTKKDARLELMTCGAAVEWAQGLGVSYIPRDFGGFDETHNSQIVASYLGKTRFVPRDPVANRMHSVTDGLLSLSEASPLDVALNFNSTQITRFRNVASQLMVAPAGADIIAAVDQINADVKAFERRAERLAPWRLESLFTGMVSTAITQSLEMAPVASIGAAWLYDVLSHQIPTRVQDELGDAKNMLLGLATGSSIDTVVVSRSRRAISRN</sequence>
<dbReference type="EMBL" id="JBHTKB010000002">
    <property type="protein sequence ID" value="MFD0913891.1"/>
    <property type="molecule type" value="Genomic_DNA"/>
</dbReference>
<protein>
    <submittedName>
        <fullName evidence="1">Uncharacterized protein</fullName>
    </submittedName>
</protein>
<organism evidence="1 2">
    <name type="scientific">Methylophilus luteus</name>
    <dbReference type="NCBI Taxonomy" id="640108"/>
    <lineage>
        <taxon>Bacteria</taxon>
        <taxon>Pseudomonadati</taxon>
        <taxon>Pseudomonadota</taxon>
        <taxon>Betaproteobacteria</taxon>
        <taxon>Nitrosomonadales</taxon>
        <taxon>Methylophilaceae</taxon>
        <taxon>Methylophilus</taxon>
    </lineage>
</organism>
<dbReference type="RefSeq" id="WP_379057372.1">
    <property type="nucleotide sequence ID" value="NZ_JBHTKB010000002.1"/>
</dbReference>
<evidence type="ECO:0000313" key="2">
    <source>
        <dbReference type="Proteomes" id="UP001597128"/>
    </source>
</evidence>
<accession>A0ABW3F625</accession>
<gene>
    <name evidence="1" type="ORF">ACFQ1Z_10065</name>
</gene>